<evidence type="ECO:0008006" key="4">
    <source>
        <dbReference type="Google" id="ProtNLM"/>
    </source>
</evidence>
<name>A0ABW4JGY5_9BACL</name>
<keyword evidence="1" id="KW-0732">Signal</keyword>
<gene>
    <name evidence="2" type="ORF">ACFSB2_13375</name>
</gene>
<feature type="chain" id="PRO_5045064500" description="Copper amine oxidase-like N-terminal domain-containing protein" evidence="1">
    <location>
        <begin position="33"/>
        <end position="467"/>
    </location>
</feature>
<keyword evidence="3" id="KW-1185">Reference proteome</keyword>
<protein>
    <recommendedName>
        <fullName evidence="4">Copper amine oxidase-like N-terminal domain-containing protein</fullName>
    </recommendedName>
</protein>
<evidence type="ECO:0000256" key="1">
    <source>
        <dbReference type="SAM" id="SignalP"/>
    </source>
</evidence>
<comment type="caution">
    <text evidence="2">The sequence shown here is derived from an EMBL/GenBank/DDBJ whole genome shotgun (WGS) entry which is preliminary data.</text>
</comment>
<dbReference type="RefSeq" id="WP_377943573.1">
    <property type="nucleotide sequence ID" value="NZ_JBHUCX010000035.1"/>
</dbReference>
<accession>A0ABW4JGY5</accession>
<dbReference type="Proteomes" id="UP001597079">
    <property type="component" value="Unassembled WGS sequence"/>
</dbReference>
<reference evidence="3" key="1">
    <citation type="journal article" date="2019" name="Int. J. Syst. Evol. Microbiol.">
        <title>The Global Catalogue of Microorganisms (GCM) 10K type strain sequencing project: providing services to taxonomists for standard genome sequencing and annotation.</title>
        <authorList>
            <consortium name="The Broad Institute Genomics Platform"/>
            <consortium name="The Broad Institute Genome Sequencing Center for Infectious Disease"/>
            <person name="Wu L."/>
            <person name="Ma J."/>
        </authorList>
    </citation>
    <scope>NUCLEOTIDE SEQUENCE [LARGE SCALE GENOMIC DNA]</scope>
    <source>
        <strain evidence="3">CGMCC 1.12286</strain>
    </source>
</reference>
<dbReference type="EMBL" id="JBHUCX010000035">
    <property type="protein sequence ID" value="MFD1675686.1"/>
    <property type="molecule type" value="Genomic_DNA"/>
</dbReference>
<sequence length="467" mass="50223">MKRAAALRSAGIGMAACLSLLPMLGAIPQASAATKHKMVKTAIVLNGKTATQPYGFVSGNTMYMPIWYVMNTLQQLGITSTWKNQIWNMKVPSSFSVDTSDIQVGKGAIQLEINGNLMHKVNGIVATDPATGKATTFVPIWYTQQLLKRVGISSPWDGKTWTLEPPTTVKPQPPLPANEVAKWQVAKDILTAFGLSPDTSGTSGYDDISATSTEWGVVHEAIEKSILTPDSTTHSGAYEAADVQTVDTMLWHAYGIQNADYQPGGAPFAWANAVGLNPQGVQATDLLTPQELSQMVSNLADNKRGYHALGDNQYQISYPIEDEATATFNGDSINGQPFFTSNQEVQDAILQTYQFYDAIQVTDENGMLTLTMPSLGGTEWFSYSTALGDIQYQLPGDSTWQTADVLDSRELGAAANTSLQIKVPDDSGLTISVNEMLPQIGGTVSLGDLEVSSNANGLQVQRIDVAE</sequence>
<evidence type="ECO:0000313" key="2">
    <source>
        <dbReference type="EMBL" id="MFD1675686.1"/>
    </source>
</evidence>
<organism evidence="2 3">
    <name type="scientific">Alicyclobacillus fodiniaquatilis</name>
    <dbReference type="NCBI Taxonomy" id="1661150"/>
    <lineage>
        <taxon>Bacteria</taxon>
        <taxon>Bacillati</taxon>
        <taxon>Bacillota</taxon>
        <taxon>Bacilli</taxon>
        <taxon>Bacillales</taxon>
        <taxon>Alicyclobacillaceae</taxon>
        <taxon>Alicyclobacillus</taxon>
    </lineage>
</organism>
<feature type="signal peptide" evidence="1">
    <location>
        <begin position="1"/>
        <end position="32"/>
    </location>
</feature>
<evidence type="ECO:0000313" key="3">
    <source>
        <dbReference type="Proteomes" id="UP001597079"/>
    </source>
</evidence>
<proteinExistence type="predicted"/>